<keyword evidence="1" id="KW-0812">Transmembrane</keyword>
<sequence>MSPNYFLIHVVTILFHNIVIPSQKLIMHNLLNFYQTRIRNSISFQNISLILSSKNHTMKVKILILI</sequence>
<dbReference type="EMBL" id="AUPC02000373">
    <property type="protein sequence ID" value="POG60747.1"/>
    <property type="molecule type" value="Genomic_DNA"/>
</dbReference>
<feature type="transmembrane region" description="Helical" evidence="1">
    <location>
        <begin position="6"/>
        <end position="27"/>
    </location>
</feature>
<organism evidence="2 3">
    <name type="scientific">Rhizophagus irregularis (strain DAOM 181602 / DAOM 197198 / MUCL 43194)</name>
    <name type="common">Arbuscular mycorrhizal fungus</name>
    <name type="synonym">Glomus intraradices</name>
    <dbReference type="NCBI Taxonomy" id="747089"/>
    <lineage>
        <taxon>Eukaryota</taxon>
        <taxon>Fungi</taxon>
        <taxon>Fungi incertae sedis</taxon>
        <taxon>Mucoromycota</taxon>
        <taxon>Glomeromycotina</taxon>
        <taxon>Glomeromycetes</taxon>
        <taxon>Glomerales</taxon>
        <taxon>Glomeraceae</taxon>
        <taxon>Rhizophagus</taxon>
    </lineage>
</organism>
<evidence type="ECO:0000313" key="3">
    <source>
        <dbReference type="Proteomes" id="UP000018888"/>
    </source>
</evidence>
<evidence type="ECO:0000256" key="1">
    <source>
        <dbReference type="SAM" id="Phobius"/>
    </source>
</evidence>
<gene>
    <name evidence="2" type="ORF">GLOIN_2v1710224</name>
</gene>
<accession>A0A2P4P5W4</accession>
<proteinExistence type="predicted"/>
<keyword evidence="1" id="KW-0472">Membrane</keyword>
<keyword evidence="1" id="KW-1133">Transmembrane helix</keyword>
<evidence type="ECO:0000313" key="2">
    <source>
        <dbReference type="EMBL" id="POG60747.1"/>
    </source>
</evidence>
<comment type="caution">
    <text evidence="2">The sequence shown here is derived from an EMBL/GenBank/DDBJ whole genome shotgun (WGS) entry which is preliminary data.</text>
</comment>
<reference evidence="2 3" key="1">
    <citation type="journal article" date="2013" name="Proc. Natl. Acad. Sci. U.S.A.">
        <title>Genome of an arbuscular mycorrhizal fungus provides insight into the oldest plant symbiosis.</title>
        <authorList>
            <person name="Tisserant E."/>
            <person name="Malbreil M."/>
            <person name="Kuo A."/>
            <person name="Kohler A."/>
            <person name="Symeonidi A."/>
            <person name="Balestrini R."/>
            <person name="Charron P."/>
            <person name="Duensing N."/>
            <person name="Frei Dit Frey N."/>
            <person name="Gianinazzi-Pearson V."/>
            <person name="Gilbert L.B."/>
            <person name="Handa Y."/>
            <person name="Herr J.R."/>
            <person name="Hijri M."/>
            <person name="Koul R."/>
            <person name="Kawaguchi M."/>
            <person name="Krajinski F."/>
            <person name="Lammers P.J."/>
            <person name="Masclaux F.G."/>
            <person name="Murat C."/>
            <person name="Morin E."/>
            <person name="Ndikumana S."/>
            <person name="Pagni M."/>
            <person name="Petitpierre D."/>
            <person name="Requena N."/>
            <person name="Rosikiewicz P."/>
            <person name="Riley R."/>
            <person name="Saito K."/>
            <person name="San Clemente H."/>
            <person name="Shapiro H."/>
            <person name="van Tuinen D."/>
            <person name="Becard G."/>
            <person name="Bonfante P."/>
            <person name="Paszkowski U."/>
            <person name="Shachar-Hill Y.Y."/>
            <person name="Tuskan G.A."/>
            <person name="Young P.W."/>
            <person name="Sanders I.R."/>
            <person name="Henrissat B."/>
            <person name="Rensing S.A."/>
            <person name="Grigoriev I.V."/>
            <person name="Corradi N."/>
            <person name="Roux C."/>
            <person name="Martin F."/>
        </authorList>
    </citation>
    <scope>NUCLEOTIDE SEQUENCE [LARGE SCALE GENOMIC DNA]</scope>
    <source>
        <strain evidence="2 3">DAOM 197198</strain>
    </source>
</reference>
<dbReference type="AlphaFoldDB" id="A0A2P4P5W4"/>
<keyword evidence="3" id="KW-1185">Reference proteome</keyword>
<reference evidence="2 3" key="2">
    <citation type="journal article" date="2018" name="New Phytol.">
        <title>High intraspecific genome diversity in the model arbuscular mycorrhizal symbiont Rhizophagus irregularis.</title>
        <authorList>
            <person name="Chen E.C.H."/>
            <person name="Morin E."/>
            <person name="Beaudet D."/>
            <person name="Noel J."/>
            <person name="Yildirir G."/>
            <person name="Ndikumana S."/>
            <person name="Charron P."/>
            <person name="St-Onge C."/>
            <person name="Giorgi J."/>
            <person name="Kruger M."/>
            <person name="Marton T."/>
            <person name="Ropars J."/>
            <person name="Grigoriev I.V."/>
            <person name="Hainaut M."/>
            <person name="Henrissat B."/>
            <person name="Roux C."/>
            <person name="Martin F."/>
            <person name="Corradi N."/>
        </authorList>
    </citation>
    <scope>NUCLEOTIDE SEQUENCE [LARGE SCALE GENOMIC DNA]</scope>
    <source>
        <strain evidence="2 3">DAOM 197198</strain>
    </source>
</reference>
<dbReference type="Proteomes" id="UP000018888">
    <property type="component" value="Unassembled WGS sequence"/>
</dbReference>
<protein>
    <submittedName>
        <fullName evidence="2">Uncharacterized protein</fullName>
    </submittedName>
</protein>
<name>A0A2P4P5W4_RHIID</name>